<evidence type="ECO:0000313" key="1">
    <source>
        <dbReference type="EMBL" id="UQC77933.1"/>
    </source>
</evidence>
<accession>A0A9Q8WBS1</accession>
<name>A0A9Q8WBS1_9PEZI</name>
<dbReference type="GeneID" id="73337438"/>
<organism evidence="1 2">
    <name type="scientific">Colletotrichum lupini</name>
    <dbReference type="NCBI Taxonomy" id="145971"/>
    <lineage>
        <taxon>Eukaryota</taxon>
        <taxon>Fungi</taxon>
        <taxon>Dikarya</taxon>
        <taxon>Ascomycota</taxon>
        <taxon>Pezizomycotina</taxon>
        <taxon>Sordariomycetes</taxon>
        <taxon>Hypocreomycetidae</taxon>
        <taxon>Glomerellales</taxon>
        <taxon>Glomerellaceae</taxon>
        <taxon>Colletotrichum</taxon>
        <taxon>Colletotrichum acutatum species complex</taxon>
    </lineage>
</organism>
<dbReference type="AlphaFoldDB" id="A0A9Q8WBS1"/>
<dbReference type="EMBL" id="CP019474">
    <property type="protein sequence ID" value="UQC77933.1"/>
    <property type="molecule type" value="Genomic_DNA"/>
</dbReference>
<dbReference type="Proteomes" id="UP000830671">
    <property type="component" value="Chromosome 2"/>
</dbReference>
<reference evidence="1" key="1">
    <citation type="journal article" date="2021" name="Mol. Plant Microbe Interact.">
        <title>Complete Genome Sequence of the Plant-Pathogenic Fungus Colletotrichum lupini.</title>
        <authorList>
            <person name="Baroncelli R."/>
            <person name="Pensec F."/>
            <person name="Da Lio D."/>
            <person name="Boufleur T."/>
            <person name="Vicente I."/>
            <person name="Sarrocco S."/>
            <person name="Picot A."/>
            <person name="Baraldi E."/>
            <person name="Sukno S."/>
            <person name="Thon M."/>
            <person name="Le Floch G."/>
        </authorList>
    </citation>
    <scope>NUCLEOTIDE SEQUENCE</scope>
    <source>
        <strain evidence="1">IMI 504893</strain>
    </source>
</reference>
<gene>
    <name evidence="1" type="ORF">CLUP02_03406</name>
</gene>
<sequence length="258" mass="28455">MPDIFGDMFGQVKTGIEDVWYGSGLALLGTMGGERMWRSQRIAPLEGPKMVGSVSLKGPFQDPASLGLLASRCFHDPSTLQADATLRAQDGRLLGWRSVRLRLDAGVFFKCGATSFQKHMFWYPNHCSWRSSLALADSNATGFQCFLLSSDPDDLQRGGVEVFDGLDPISKLIVLHSGRPKMSSLRKPTRPRWYRPGRLALQAWIPAISNNYPRVCVERTSIGALYLQRPSHFRNAATNAVTTAGLLPEPILAVFESA</sequence>
<proteinExistence type="predicted"/>
<dbReference type="KEGG" id="clup:CLUP02_03406"/>
<protein>
    <submittedName>
        <fullName evidence="1">Uncharacterized protein</fullName>
    </submittedName>
</protein>
<keyword evidence="2" id="KW-1185">Reference proteome</keyword>
<evidence type="ECO:0000313" key="2">
    <source>
        <dbReference type="Proteomes" id="UP000830671"/>
    </source>
</evidence>
<dbReference type="RefSeq" id="XP_049139571.1">
    <property type="nucleotide sequence ID" value="XM_049282428.1"/>
</dbReference>